<gene>
    <name evidence="1" type="ORF">FYJ72_13145</name>
</gene>
<dbReference type="AlphaFoldDB" id="A0A6I2TXL5"/>
<sequence>MNGRLSQEDRARQMDEQLKRNDAQVINKFLTEAEYAELRQHYKQNFEEIAQLIAREGDRISIEGIFNIPNEVPQHILSDDFLFIVQVNQAIKRGSLRKDMIQ</sequence>
<name>A0A6I2TXL5_9BACT</name>
<comment type="caution">
    <text evidence="1">The sequence shown here is derived from an EMBL/GenBank/DDBJ whole genome shotgun (WGS) entry which is preliminary data.</text>
</comment>
<evidence type="ECO:0000313" key="1">
    <source>
        <dbReference type="EMBL" id="MST78571.1"/>
    </source>
</evidence>
<dbReference type="EMBL" id="VUNF01000034">
    <property type="protein sequence ID" value="MST78571.1"/>
    <property type="molecule type" value="Genomic_DNA"/>
</dbReference>
<dbReference type="Proteomes" id="UP000450161">
    <property type="component" value="Unassembled WGS sequence"/>
</dbReference>
<organism evidence="1 2">
    <name type="scientific">Segatella copri</name>
    <dbReference type="NCBI Taxonomy" id="165179"/>
    <lineage>
        <taxon>Bacteria</taxon>
        <taxon>Pseudomonadati</taxon>
        <taxon>Bacteroidota</taxon>
        <taxon>Bacteroidia</taxon>
        <taxon>Bacteroidales</taxon>
        <taxon>Prevotellaceae</taxon>
        <taxon>Segatella</taxon>
    </lineage>
</organism>
<reference evidence="1 2" key="1">
    <citation type="submission" date="2019-08" db="EMBL/GenBank/DDBJ databases">
        <title>In-depth cultivation of the pig gut microbiome towards novel bacterial diversity and tailored functional studies.</title>
        <authorList>
            <person name="Wylensek D."/>
            <person name="Hitch T.C.A."/>
            <person name="Clavel T."/>
        </authorList>
    </citation>
    <scope>NUCLEOTIDE SEQUENCE [LARGE SCALE GENOMIC DNA]</scope>
    <source>
        <strain evidence="1 2">LKV-178-WT-2C</strain>
    </source>
</reference>
<evidence type="ECO:0000313" key="2">
    <source>
        <dbReference type="Proteomes" id="UP000450161"/>
    </source>
</evidence>
<proteinExistence type="predicted"/>
<accession>A0A6I2TXL5</accession>
<dbReference type="RefSeq" id="WP_154482820.1">
    <property type="nucleotide sequence ID" value="NZ_VUNF01000034.1"/>
</dbReference>
<protein>
    <submittedName>
        <fullName evidence="1">Uncharacterized protein</fullName>
    </submittedName>
</protein>